<dbReference type="InterPro" id="IPR027266">
    <property type="entry name" value="TrmE/GcvT-like"/>
</dbReference>
<dbReference type="Pfam" id="PF01571">
    <property type="entry name" value="GCV_T"/>
    <property type="match status" value="1"/>
</dbReference>
<feature type="domain" description="GCVT N-terminal" evidence="1">
    <location>
        <begin position="3"/>
        <end position="79"/>
    </location>
</feature>
<reference evidence="2 3" key="1">
    <citation type="submission" date="2013-09" db="EMBL/GenBank/DDBJ databases">
        <authorList>
            <consortium name="DOE Joint Genome Institute"/>
            <person name="Klenk H.-P."/>
            <person name="Huntemann M."/>
            <person name="Han J."/>
            <person name="Chen A."/>
            <person name="Kyrpides N."/>
            <person name="Mavromatis K."/>
            <person name="Markowitz V."/>
            <person name="Palaniappan K."/>
            <person name="Ivanova N."/>
            <person name="Schaumberg A."/>
            <person name="Pati A."/>
            <person name="Liolios K."/>
            <person name="Nordberg H.P."/>
            <person name="Cantor M.N."/>
            <person name="Hua S.X."/>
            <person name="Woyke T."/>
        </authorList>
    </citation>
    <scope>NUCLEOTIDE SEQUENCE [LARGE SCALE GENOMIC DNA]</scope>
    <source>
        <strain evidence="2 3">DSM 14336</strain>
    </source>
</reference>
<dbReference type="Gene3D" id="3.30.1360.120">
    <property type="entry name" value="Probable tRNA modification gtpase trme, domain 1"/>
    <property type="match status" value="1"/>
</dbReference>
<organism evidence="2 3">
    <name type="scientific">Leisingera methylohalidivorans DSM 14336</name>
    <dbReference type="NCBI Taxonomy" id="999552"/>
    <lineage>
        <taxon>Bacteria</taxon>
        <taxon>Pseudomonadati</taxon>
        <taxon>Pseudomonadota</taxon>
        <taxon>Alphaproteobacteria</taxon>
        <taxon>Rhodobacterales</taxon>
        <taxon>Roseobacteraceae</taxon>
        <taxon>Leisingera</taxon>
    </lineage>
</organism>
<dbReference type="AlphaFoldDB" id="V9VZD5"/>
<name>V9VZD5_9RHOB</name>
<dbReference type="SUPFAM" id="SSF103025">
    <property type="entry name" value="Folate-binding domain"/>
    <property type="match status" value="1"/>
</dbReference>
<dbReference type="InterPro" id="IPR006222">
    <property type="entry name" value="GCVT_N"/>
</dbReference>
<dbReference type="HOGENOM" id="CLU_1480295_0_0_5"/>
<dbReference type="PATRIC" id="fig|999552.6.peg.2935"/>
<evidence type="ECO:0000313" key="2">
    <source>
        <dbReference type="EMBL" id="AHD03149.1"/>
    </source>
</evidence>
<dbReference type="KEGG" id="lmd:METH_14670"/>
<dbReference type="PANTHER" id="PTHR43757">
    <property type="entry name" value="AMINOMETHYLTRANSFERASE"/>
    <property type="match status" value="1"/>
</dbReference>
<evidence type="ECO:0000259" key="1">
    <source>
        <dbReference type="Pfam" id="PF01571"/>
    </source>
</evidence>
<evidence type="ECO:0000313" key="3">
    <source>
        <dbReference type="Proteomes" id="UP000018780"/>
    </source>
</evidence>
<accession>V9VZD5</accession>
<sequence>MGVRFSGELAYEVHAPNASLDAACLALRKAGVEHGLQLFGARAAGAMRMEKGFLHWKADLITEFDPFETGLNRFVKLEKGDFIGREALLKRQAEGARKKLVTLQIGASHAPAHGGASLMQDGRYDHLRRRGQRVGMNLAYAFAGPGLAYMGSPGQLGLCGDLVAATAIARSPCDPGFERFWG</sequence>
<keyword evidence="3" id="KW-1185">Reference proteome</keyword>
<dbReference type="STRING" id="999552.METH_14670"/>
<dbReference type="Proteomes" id="UP000018780">
    <property type="component" value="Chromosome"/>
</dbReference>
<protein>
    <recommendedName>
        <fullName evidence="1">GCVT N-terminal domain-containing protein</fullName>
    </recommendedName>
</protein>
<dbReference type="PANTHER" id="PTHR43757:SF2">
    <property type="entry name" value="AMINOMETHYLTRANSFERASE, MITOCHONDRIAL"/>
    <property type="match status" value="1"/>
</dbReference>
<dbReference type="SUPFAM" id="SSF101790">
    <property type="entry name" value="Aminomethyltransferase beta-barrel domain"/>
    <property type="match status" value="1"/>
</dbReference>
<dbReference type="InterPro" id="IPR028896">
    <property type="entry name" value="GcvT/YgfZ/DmdA"/>
</dbReference>
<gene>
    <name evidence="2" type="ORF">METH_14670</name>
</gene>
<proteinExistence type="predicted"/>
<dbReference type="InterPro" id="IPR029043">
    <property type="entry name" value="GcvT/YgfZ_C"/>
</dbReference>
<dbReference type="EMBL" id="CP006773">
    <property type="protein sequence ID" value="AHD03149.1"/>
    <property type="molecule type" value="Genomic_DNA"/>
</dbReference>